<dbReference type="AlphaFoldDB" id="A0A0F1ASR4"/>
<reference evidence="2 3" key="1">
    <citation type="submission" date="2015-03" db="EMBL/GenBank/DDBJ databases">
        <authorList>
            <person name="McCorrison J."/>
            <person name="Sanka R."/>
            <person name="Adams M."/>
            <person name="Brinkac L."/>
            <person name="Nierman W."/>
            <person name="Sutton G."/>
            <person name="Nelson K."/>
            <person name="Kiedrowski L."/>
            <person name="Guerrero D."/>
            <person name="Bonomo R."/>
        </authorList>
    </citation>
    <scope>NUCLEOTIDE SEQUENCE [LARGE SCALE GENOMIC DNA]</scope>
    <source>
        <strain evidence="2 3">35699</strain>
    </source>
</reference>
<dbReference type="Proteomes" id="UP000033352">
    <property type="component" value="Unassembled WGS sequence"/>
</dbReference>
<organism evidence="2 3">
    <name type="scientific">Enterobacter sichuanensis</name>
    <dbReference type="NCBI Taxonomy" id="2071710"/>
    <lineage>
        <taxon>Bacteria</taxon>
        <taxon>Pseudomonadati</taxon>
        <taxon>Pseudomonadota</taxon>
        <taxon>Gammaproteobacteria</taxon>
        <taxon>Enterobacterales</taxon>
        <taxon>Enterobacteriaceae</taxon>
        <taxon>Enterobacter</taxon>
        <taxon>Enterobacter cloacae complex</taxon>
    </lineage>
</organism>
<accession>A0A0F1ASR4</accession>
<sequence length="133" mass="13796">MSETFTIVGVGLTSSSVGVTFATLFPEATPAVMLGSLAGTALYVLTSDPHQLWKQAIFALISFISGVFFSVPMAKIMAGIINTPLSLMKPPASIEVSPAVGAIVTASISVAVLLRILRKSKSGKMPGLGEEDK</sequence>
<gene>
    <name evidence="2" type="ORF">SS37_16830</name>
</gene>
<dbReference type="RefSeq" id="WP_001514183.1">
    <property type="nucleotide sequence ID" value="NZ_CP143650.1"/>
</dbReference>
<keyword evidence="1" id="KW-1133">Transmembrane helix</keyword>
<dbReference type="EMBL" id="JZYX01000036">
    <property type="protein sequence ID" value="KJN24927.1"/>
    <property type="molecule type" value="Genomic_DNA"/>
</dbReference>
<evidence type="ECO:0000256" key="1">
    <source>
        <dbReference type="SAM" id="Phobius"/>
    </source>
</evidence>
<proteinExistence type="predicted"/>
<dbReference type="InterPro" id="IPR032637">
    <property type="entry name" value="Phage_holin-like"/>
</dbReference>
<feature type="transmembrane region" description="Helical" evidence="1">
    <location>
        <begin position="57"/>
        <end position="78"/>
    </location>
</feature>
<protein>
    <submittedName>
        <fullName evidence="2">Membrane protein</fullName>
    </submittedName>
</protein>
<dbReference type="OrthoDB" id="6613907at2"/>
<keyword evidence="1" id="KW-0472">Membrane</keyword>
<comment type="caution">
    <text evidence="2">The sequence shown here is derived from an EMBL/GenBank/DDBJ whole genome shotgun (WGS) entry which is preliminary data.</text>
</comment>
<feature type="transmembrane region" description="Helical" evidence="1">
    <location>
        <begin position="28"/>
        <end position="45"/>
    </location>
</feature>
<evidence type="ECO:0000313" key="3">
    <source>
        <dbReference type="Proteomes" id="UP000033352"/>
    </source>
</evidence>
<dbReference type="Pfam" id="PF16931">
    <property type="entry name" value="Phage_holin_8"/>
    <property type="match status" value="1"/>
</dbReference>
<evidence type="ECO:0000313" key="2">
    <source>
        <dbReference type="EMBL" id="KJN24927.1"/>
    </source>
</evidence>
<name>A0A0F1ASR4_9ENTR</name>
<keyword evidence="1" id="KW-0812">Transmembrane</keyword>
<feature type="transmembrane region" description="Helical" evidence="1">
    <location>
        <begin position="98"/>
        <end position="117"/>
    </location>
</feature>
<dbReference type="PATRIC" id="fig|1619248.3.peg.2739"/>